<dbReference type="InterPro" id="IPR000847">
    <property type="entry name" value="LysR_HTH_N"/>
</dbReference>
<gene>
    <name evidence="6" type="ORF">GV832_17325</name>
</gene>
<comment type="caution">
    <text evidence="6">The sequence shown here is derived from an EMBL/GenBank/DDBJ whole genome shotgun (WGS) entry which is preliminary data.</text>
</comment>
<proteinExistence type="inferred from homology"/>
<evidence type="ECO:0000313" key="6">
    <source>
        <dbReference type="EMBL" id="NBZ89352.1"/>
    </source>
</evidence>
<dbReference type="SUPFAM" id="SSF53850">
    <property type="entry name" value="Periplasmic binding protein-like II"/>
    <property type="match status" value="1"/>
</dbReference>
<sequence length="307" mass="32732">MSELSTSELRRLDLTLLLVFLGLVRHRKALDVAAELGLTQSAISQSLKRLRDIFGDELFLRRPHGMEPTATALALEAPVAAAVDALRGALGAARDFDAATATGLVRIAALDAEQAVLIPPLAARLRQLAPGLTLSVLPLGRGAAMDALSEGRADLVLGFVWELPEMVSGKTIYEESFLVAGRPEALPKAPDISIDAYCAADHVLISPGGDLRGVVDDQLEAMGRSRRVILGLPAFLPALAAAAESGALVTLPARVARAFAAGFGLVTAEPPIPVRRFPVSVFWHRRNETDPRTTWIRQQILGVSITH</sequence>
<evidence type="ECO:0000256" key="4">
    <source>
        <dbReference type="ARBA" id="ARBA00023163"/>
    </source>
</evidence>
<dbReference type="Proteomes" id="UP001193501">
    <property type="component" value="Unassembled WGS sequence"/>
</dbReference>
<comment type="similarity">
    <text evidence="1">Belongs to the LysR transcriptional regulatory family.</text>
</comment>
<evidence type="ECO:0000256" key="2">
    <source>
        <dbReference type="ARBA" id="ARBA00023015"/>
    </source>
</evidence>
<dbReference type="Pfam" id="PF03466">
    <property type="entry name" value="LysR_substrate"/>
    <property type="match status" value="1"/>
</dbReference>
<keyword evidence="7" id="KW-1185">Reference proteome</keyword>
<dbReference type="PANTHER" id="PTHR30118">
    <property type="entry name" value="HTH-TYPE TRANSCRIPTIONAL REGULATOR LEUO-RELATED"/>
    <property type="match status" value="1"/>
</dbReference>
<organism evidence="6 7">
    <name type="scientific">Stagnihabitans tardus</name>
    <dbReference type="NCBI Taxonomy" id="2699202"/>
    <lineage>
        <taxon>Bacteria</taxon>
        <taxon>Pseudomonadati</taxon>
        <taxon>Pseudomonadota</taxon>
        <taxon>Alphaproteobacteria</taxon>
        <taxon>Rhodobacterales</taxon>
        <taxon>Paracoccaceae</taxon>
        <taxon>Stagnihabitans</taxon>
    </lineage>
</organism>
<dbReference type="InterPro" id="IPR036390">
    <property type="entry name" value="WH_DNA-bd_sf"/>
</dbReference>
<dbReference type="GO" id="GO:0003677">
    <property type="term" value="F:DNA binding"/>
    <property type="evidence" value="ECO:0007669"/>
    <property type="project" value="UniProtKB-KW"/>
</dbReference>
<dbReference type="PROSITE" id="PS50931">
    <property type="entry name" value="HTH_LYSR"/>
    <property type="match status" value="1"/>
</dbReference>
<feature type="domain" description="HTH lysR-type" evidence="5">
    <location>
        <begin position="12"/>
        <end position="69"/>
    </location>
</feature>
<dbReference type="InterPro" id="IPR005119">
    <property type="entry name" value="LysR_subst-bd"/>
</dbReference>
<dbReference type="EMBL" id="JAABNR010000021">
    <property type="protein sequence ID" value="NBZ89352.1"/>
    <property type="molecule type" value="Genomic_DNA"/>
</dbReference>
<name>A0AAE4YAZ8_9RHOB</name>
<evidence type="ECO:0000259" key="5">
    <source>
        <dbReference type="PROSITE" id="PS50931"/>
    </source>
</evidence>
<protein>
    <submittedName>
        <fullName evidence="6">LysR family transcriptional regulator</fullName>
    </submittedName>
</protein>
<evidence type="ECO:0000256" key="3">
    <source>
        <dbReference type="ARBA" id="ARBA00023125"/>
    </source>
</evidence>
<dbReference type="Gene3D" id="3.40.190.10">
    <property type="entry name" value="Periplasmic binding protein-like II"/>
    <property type="match status" value="2"/>
</dbReference>
<dbReference type="CDD" id="cd08417">
    <property type="entry name" value="PBP2_Nitroaromatics_like"/>
    <property type="match status" value="1"/>
</dbReference>
<keyword evidence="3" id="KW-0238">DNA-binding</keyword>
<dbReference type="InterPro" id="IPR036388">
    <property type="entry name" value="WH-like_DNA-bd_sf"/>
</dbReference>
<dbReference type="SUPFAM" id="SSF46785">
    <property type="entry name" value="Winged helix' DNA-binding domain"/>
    <property type="match status" value="1"/>
</dbReference>
<evidence type="ECO:0000313" key="7">
    <source>
        <dbReference type="Proteomes" id="UP001193501"/>
    </source>
</evidence>
<dbReference type="Gene3D" id="1.10.10.10">
    <property type="entry name" value="Winged helix-like DNA-binding domain superfamily/Winged helix DNA-binding domain"/>
    <property type="match status" value="1"/>
</dbReference>
<dbReference type="InterPro" id="IPR050389">
    <property type="entry name" value="LysR-type_TF"/>
</dbReference>
<keyword evidence="2" id="KW-0805">Transcription regulation</keyword>
<accession>A0AAE4YAZ8</accession>
<keyword evidence="4" id="KW-0804">Transcription</keyword>
<dbReference type="RefSeq" id="WP_168776153.1">
    <property type="nucleotide sequence ID" value="NZ_JAABNR010000021.1"/>
</dbReference>
<dbReference type="GO" id="GO:0003700">
    <property type="term" value="F:DNA-binding transcription factor activity"/>
    <property type="evidence" value="ECO:0007669"/>
    <property type="project" value="InterPro"/>
</dbReference>
<evidence type="ECO:0000256" key="1">
    <source>
        <dbReference type="ARBA" id="ARBA00009437"/>
    </source>
</evidence>
<reference evidence="6" key="1">
    <citation type="submission" date="2020-01" db="EMBL/GenBank/DDBJ databases">
        <authorList>
            <person name="Chen W.-M."/>
        </authorList>
    </citation>
    <scope>NUCLEOTIDE SEQUENCE</scope>
    <source>
        <strain evidence="6">CYK-10</strain>
    </source>
</reference>
<dbReference type="Pfam" id="PF00126">
    <property type="entry name" value="HTH_1"/>
    <property type="match status" value="1"/>
</dbReference>
<dbReference type="InterPro" id="IPR037402">
    <property type="entry name" value="YidZ_PBP2"/>
</dbReference>
<dbReference type="AlphaFoldDB" id="A0AAE4YAZ8"/>
<dbReference type="PANTHER" id="PTHR30118:SF15">
    <property type="entry name" value="TRANSCRIPTIONAL REGULATORY PROTEIN"/>
    <property type="match status" value="1"/>
</dbReference>